<feature type="chain" id="PRO_5046117451" evidence="2">
    <location>
        <begin position="23"/>
        <end position="517"/>
    </location>
</feature>
<accession>A0ABU1MZT2</accession>
<feature type="domain" description="AB hydrolase-1" evidence="3">
    <location>
        <begin position="120"/>
        <end position="244"/>
    </location>
</feature>
<reference evidence="5 6" key="1">
    <citation type="submission" date="2023-07" db="EMBL/GenBank/DDBJ databases">
        <title>Sorghum-associated microbial communities from plants grown in Nebraska, USA.</title>
        <authorList>
            <person name="Schachtman D."/>
        </authorList>
    </citation>
    <scope>NUCLEOTIDE SEQUENCE [LARGE SCALE GENOMIC DNA]</scope>
    <source>
        <strain evidence="5 6">DS2154</strain>
    </source>
</reference>
<comment type="caution">
    <text evidence="5">The sequence shown here is derived from an EMBL/GenBank/DDBJ whole genome shotgun (WGS) entry which is preliminary data.</text>
</comment>
<evidence type="ECO:0000313" key="6">
    <source>
        <dbReference type="Proteomes" id="UP001262754"/>
    </source>
</evidence>
<keyword evidence="6" id="KW-1185">Reference proteome</keyword>
<evidence type="ECO:0000256" key="1">
    <source>
        <dbReference type="SAM" id="MobiDB-lite"/>
    </source>
</evidence>
<dbReference type="InterPro" id="IPR000073">
    <property type="entry name" value="AB_hydrolase_1"/>
</dbReference>
<sequence>MRAVLACMFAALIAASTLPATAEPLRRAGQVATEPGVATALDGSTMAYEIGTLYVPENRAKPGSRLIGVGFARVRAARATDAPPIVLLAGGPGVTMLDIVLDHDEAARRRVKAWQAYAQVADLIVIEQRGYTLRGDLMEIDSPALPLDRPSTTAQDIEVTRDLARRAQAAYPQADLSGYSITQIADDVDDLRQALGYDKVSLVAASFGSQWAFAVLKRHPGRVARAVISSAEPLDYGYDMPSQVFAAFQRIAVEADADPGLEPYLPPGGLIAAMRAVRDRFAGGPVTVTVEDEGGQARRIVLGLEDYQPALITYSADAAAFPRFVVSAHHGHYEAWARDAIGWRASEKRSLINPLINIGLDMTAERKSLLWSDPALPMLGNWNFAAYLATKGEWATPDAGDAFRRPVQDPTPVLFVQGDWDTSTPIENTLAMLPYFPNSRTIVLHRAQHNGPFALLRGRPEVAAKVYDFLRDGRTTDLPAEVQLDPVTFARPDFPAPGRAVSTQGTRPDTSPRLNRR</sequence>
<evidence type="ECO:0000259" key="3">
    <source>
        <dbReference type="Pfam" id="PF00561"/>
    </source>
</evidence>
<dbReference type="EMBL" id="JAVDRL010000006">
    <property type="protein sequence ID" value="MDR6531699.1"/>
    <property type="molecule type" value="Genomic_DNA"/>
</dbReference>
<feature type="domain" description="Peptidase S33 tripeptidyl aminopeptidase-like C-terminal" evidence="4">
    <location>
        <begin position="393"/>
        <end position="475"/>
    </location>
</feature>
<evidence type="ECO:0000313" key="5">
    <source>
        <dbReference type="EMBL" id="MDR6531699.1"/>
    </source>
</evidence>
<dbReference type="InterPro" id="IPR013595">
    <property type="entry name" value="Pept_S33_TAP-like_C"/>
</dbReference>
<organism evidence="5 6">
    <name type="scientific">Caulobacter rhizosphaerae</name>
    <dbReference type="NCBI Taxonomy" id="2010972"/>
    <lineage>
        <taxon>Bacteria</taxon>
        <taxon>Pseudomonadati</taxon>
        <taxon>Pseudomonadota</taxon>
        <taxon>Alphaproteobacteria</taxon>
        <taxon>Caulobacterales</taxon>
        <taxon>Caulobacteraceae</taxon>
        <taxon>Caulobacter</taxon>
    </lineage>
</organism>
<gene>
    <name evidence="5" type="ORF">J2800_002446</name>
</gene>
<evidence type="ECO:0000259" key="4">
    <source>
        <dbReference type="Pfam" id="PF08386"/>
    </source>
</evidence>
<proteinExistence type="predicted"/>
<protein>
    <submittedName>
        <fullName evidence="5">Pimeloyl-ACP methyl ester carboxylesterase</fullName>
    </submittedName>
</protein>
<feature type="compositionally biased region" description="Polar residues" evidence="1">
    <location>
        <begin position="501"/>
        <end position="517"/>
    </location>
</feature>
<dbReference type="Proteomes" id="UP001262754">
    <property type="component" value="Unassembled WGS sequence"/>
</dbReference>
<dbReference type="SUPFAM" id="SSF53474">
    <property type="entry name" value="alpha/beta-Hydrolases"/>
    <property type="match status" value="1"/>
</dbReference>
<name>A0ABU1MZT2_9CAUL</name>
<dbReference type="Gene3D" id="3.40.50.1820">
    <property type="entry name" value="alpha/beta hydrolase"/>
    <property type="match status" value="1"/>
</dbReference>
<feature type="region of interest" description="Disordered" evidence="1">
    <location>
        <begin position="492"/>
        <end position="517"/>
    </location>
</feature>
<feature type="signal peptide" evidence="2">
    <location>
        <begin position="1"/>
        <end position="22"/>
    </location>
</feature>
<dbReference type="InterPro" id="IPR029058">
    <property type="entry name" value="AB_hydrolase_fold"/>
</dbReference>
<keyword evidence="2" id="KW-0732">Signal</keyword>
<evidence type="ECO:0000256" key="2">
    <source>
        <dbReference type="SAM" id="SignalP"/>
    </source>
</evidence>
<dbReference type="Pfam" id="PF00561">
    <property type="entry name" value="Abhydrolase_1"/>
    <property type="match status" value="1"/>
</dbReference>
<dbReference type="Pfam" id="PF08386">
    <property type="entry name" value="Abhydrolase_4"/>
    <property type="match status" value="1"/>
</dbReference>
<dbReference type="RefSeq" id="WP_310031791.1">
    <property type="nucleotide sequence ID" value="NZ_JAVDRL010000006.1"/>
</dbReference>